<feature type="transmembrane region" description="Helical" evidence="7">
    <location>
        <begin position="459"/>
        <end position="486"/>
    </location>
</feature>
<gene>
    <name evidence="9" type="ORF">FC75_GL000099</name>
</gene>
<dbReference type="PANTHER" id="PTHR30465">
    <property type="entry name" value="INNER MEMBRANE ABC TRANSPORTER"/>
    <property type="match status" value="1"/>
</dbReference>
<keyword evidence="10" id="KW-1185">Reference proteome</keyword>
<reference evidence="9 10" key="1">
    <citation type="journal article" date="2015" name="Genome Announc.">
        <title>Expanding the biotechnology potential of lactobacilli through comparative genomics of 213 strains and associated genera.</title>
        <authorList>
            <person name="Sun Z."/>
            <person name="Harris H.M."/>
            <person name="McCann A."/>
            <person name="Guo C."/>
            <person name="Argimon S."/>
            <person name="Zhang W."/>
            <person name="Yang X."/>
            <person name="Jeffery I.B."/>
            <person name="Cooney J.C."/>
            <person name="Kagawa T.F."/>
            <person name="Liu W."/>
            <person name="Song Y."/>
            <person name="Salvetti E."/>
            <person name="Wrobel A."/>
            <person name="Rasinkangas P."/>
            <person name="Parkhill J."/>
            <person name="Rea M.C."/>
            <person name="O'Sullivan O."/>
            <person name="Ritari J."/>
            <person name="Douillard F.P."/>
            <person name="Paul Ross R."/>
            <person name="Yang R."/>
            <person name="Briner A.E."/>
            <person name="Felis G.E."/>
            <person name="de Vos W.M."/>
            <person name="Barrangou R."/>
            <person name="Klaenhammer T.R."/>
            <person name="Caufield P.W."/>
            <person name="Cui Y."/>
            <person name="Zhang H."/>
            <person name="O'Toole P.W."/>
        </authorList>
    </citation>
    <scope>NUCLEOTIDE SEQUENCE [LARGE SCALE GENOMIC DNA]</scope>
    <source>
        <strain evidence="9 10">DSM 22697</strain>
    </source>
</reference>
<keyword evidence="4 7" id="KW-0812">Transmembrane</keyword>
<organism evidence="9 10">
    <name type="scientific">Lacticaseibacillus camelliae DSM 22697 = JCM 13995</name>
    <dbReference type="NCBI Taxonomy" id="1423730"/>
    <lineage>
        <taxon>Bacteria</taxon>
        <taxon>Bacillati</taxon>
        <taxon>Bacillota</taxon>
        <taxon>Bacilli</taxon>
        <taxon>Lactobacillales</taxon>
        <taxon>Lactobacillaceae</taxon>
        <taxon>Lacticaseibacillus</taxon>
    </lineage>
</organism>
<feature type="transmembrane region" description="Helical" evidence="7">
    <location>
        <begin position="12"/>
        <end position="31"/>
    </location>
</feature>
<feature type="transmembrane region" description="Helical" evidence="7">
    <location>
        <begin position="317"/>
        <end position="339"/>
    </location>
</feature>
<dbReference type="EMBL" id="AYZJ01000067">
    <property type="protein sequence ID" value="KRN20767.1"/>
    <property type="molecule type" value="Genomic_DNA"/>
</dbReference>
<dbReference type="GO" id="GO:0005886">
    <property type="term" value="C:plasma membrane"/>
    <property type="evidence" value="ECO:0007669"/>
    <property type="project" value="UniProtKB-SubCell"/>
</dbReference>
<dbReference type="SUPFAM" id="SSF161098">
    <property type="entry name" value="MetI-like"/>
    <property type="match status" value="1"/>
</dbReference>
<accession>A0A0R2EWI2</accession>
<dbReference type="Pfam" id="PF00528">
    <property type="entry name" value="BPD_transp_1"/>
    <property type="match status" value="1"/>
</dbReference>
<keyword evidence="6 7" id="KW-0472">Membrane</keyword>
<comment type="caution">
    <text evidence="9">The sequence shown here is derived from an EMBL/GenBank/DDBJ whole genome shotgun (WGS) entry which is preliminary data.</text>
</comment>
<evidence type="ECO:0000256" key="3">
    <source>
        <dbReference type="ARBA" id="ARBA00022475"/>
    </source>
</evidence>
<evidence type="ECO:0000256" key="2">
    <source>
        <dbReference type="ARBA" id="ARBA00022448"/>
    </source>
</evidence>
<evidence type="ECO:0000313" key="9">
    <source>
        <dbReference type="EMBL" id="KRN20767.1"/>
    </source>
</evidence>
<dbReference type="PROSITE" id="PS50928">
    <property type="entry name" value="ABC_TM1"/>
    <property type="match status" value="1"/>
</dbReference>
<dbReference type="STRING" id="1423730.FC75_GL000099"/>
<dbReference type="Proteomes" id="UP000050865">
    <property type="component" value="Unassembled WGS sequence"/>
</dbReference>
<dbReference type="PANTHER" id="PTHR30465:SF0">
    <property type="entry name" value="OLIGOPEPTIDE TRANSPORT SYSTEM PERMEASE PROTEIN APPB"/>
    <property type="match status" value="1"/>
</dbReference>
<dbReference type="InterPro" id="IPR035906">
    <property type="entry name" value="MetI-like_sf"/>
</dbReference>
<dbReference type="CDD" id="cd06261">
    <property type="entry name" value="TM_PBP2"/>
    <property type="match status" value="1"/>
</dbReference>
<dbReference type="InterPro" id="IPR000515">
    <property type="entry name" value="MetI-like"/>
</dbReference>
<keyword evidence="2 7" id="KW-0813">Transport</keyword>
<dbReference type="GO" id="GO:0055085">
    <property type="term" value="P:transmembrane transport"/>
    <property type="evidence" value="ECO:0007669"/>
    <property type="project" value="InterPro"/>
</dbReference>
<evidence type="ECO:0000313" key="10">
    <source>
        <dbReference type="Proteomes" id="UP000050865"/>
    </source>
</evidence>
<protein>
    <submittedName>
        <fullName evidence="9">Oligopeptide transport system permease protein AmiC</fullName>
    </submittedName>
</protein>
<evidence type="ECO:0000256" key="5">
    <source>
        <dbReference type="ARBA" id="ARBA00022989"/>
    </source>
</evidence>
<evidence type="ECO:0000259" key="8">
    <source>
        <dbReference type="PROSITE" id="PS50928"/>
    </source>
</evidence>
<comment type="subcellular location">
    <subcellularLocation>
        <location evidence="1 7">Cell membrane</location>
        <topology evidence="1 7">Multi-pass membrane protein</topology>
    </subcellularLocation>
</comment>
<sequence length="502" mass="56635">MKKYLFFRVLRSIVSIFLVTTLTFILIYTMIPRRDVFKQDPMINKLSSKPDSLTDYKNNAYEKMNYMDYKDTRSLIKTVEKADPKVTVTAAHTASNQAAFEKWTKANGYTLHRFKISKDYYATRDLPIWERLGRFYGNMIKIDTPWAIHDPKNPNLPRYLKIKHDPLVGWAVVGSGTKYRYQLYFNSKFPYIHENFLKFNLGTSYPTYAGEPVSEVIGGGQGPADSITKTFPNGRKLITSDDVYTRAYQPRKHRDPEAYEQYKDDYTSTEQLNRDPSMVGTSVRAGFIGLIISYAIAIPMAIYMARKKGKWFDRAGTFVVTVLIAVPSLAFIYVFRYLGATLFGLPDSFPTLGAENWRSWVLPAVVLGLLSVSGLVIWFRRFMIDQQKSDYVKFAKAKGLNESEIYTKHIFKNASIPIVQGIPGSIIGLIGGATMTEEIFAAPGMGKMLPDSISAHNNAVVIALVFIFTTIAVLSVLLGDIAMVLVDPRIKLSSSDTSKGEE</sequence>
<comment type="similarity">
    <text evidence="7">Belongs to the binding-protein-dependent transport system permease family.</text>
</comment>
<proteinExistence type="inferred from homology"/>
<evidence type="ECO:0000256" key="6">
    <source>
        <dbReference type="ARBA" id="ARBA00023136"/>
    </source>
</evidence>
<dbReference type="AlphaFoldDB" id="A0A0R2EWI2"/>
<feature type="domain" description="ABC transmembrane type-1" evidence="8">
    <location>
        <begin position="279"/>
        <end position="479"/>
    </location>
</feature>
<feature type="transmembrane region" description="Helical" evidence="7">
    <location>
        <begin position="285"/>
        <end position="305"/>
    </location>
</feature>
<evidence type="ECO:0000256" key="7">
    <source>
        <dbReference type="RuleBase" id="RU363032"/>
    </source>
</evidence>
<keyword evidence="5 7" id="KW-1133">Transmembrane helix</keyword>
<dbReference type="PATRIC" id="fig|1423730.4.peg.104"/>
<keyword evidence="3" id="KW-1003">Cell membrane</keyword>
<evidence type="ECO:0000256" key="4">
    <source>
        <dbReference type="ARBA" id="ARBA00022692"/>
    </source>
</evidence>
<evidence type="ECO:0000256" key="1">
    <source>
        <dbReference type="ARBA" id="ARBA00004651"/>
    </source>
</evidence>
<feature type="transmembrane region" description="Helical" evidence="7">
    <location>
        <begin position="359"/>
        <end position="379"/>
    </location>
</feature>
<dbReference type="RefSeq" id="WP_056989795.1">
    <property type="nucleotide sequence ID" value="NZ_AYZJ01000067.1"/>
</dbReference>
<name>A0A0R2EWI2_9LACO</name>
<dbReference type="Gene3D" id="1.10.3720.10">
    <property type="entry name" value="MetI-like"/>
    <property type="match status" value="1"/>
</dbReference>